<dbReference type="SUPFAM" id="SSF51735">
    <property type="entry name" value="NAD(P)-binding Rossmann-fold domains"/>
    <property type="match status" value="1"/>
</dbReference>
<name>A0ABV8JG68_9BACL</name>
<gene>
    <name evidence="2" type="ORF">ACFOUO_05680</name>
</gene>
<dbReference type="CDD" id="cd05243">
    <property type="entry name" value="SDR_a5"/>
    <property type="match status" value="1"/>
</dbReference>
<evidence type="ECO:0000313" key="3">
    <source>
        <dbReference type="Proteomes" id="UP001595843"/>
    </source>
</evidence>
<dbReference type="Gene3D" id="3.40.50.720">
    <property type="entry name" value="NAD(P)-binding Rossmann-like Domain"/>
    <property type="match status" value="1"/>
</dbReference>
<dbReference type="EMBL" id="JBHSAP010000007">
    <property type="protein sequence ID" value="MFC4076299.1"/>
    <property type="molecule type" value="Genomic_DNA"/>
</dbReference>
<dbReference type="PANTHER" id="PTHR15020:SF50">
    <property type="entry name" value="UPF0659 PROTEIN YMR090W"/>
    <property type="match status" value="1"/>
</dbReference>
<dbReference type="Pfam" id="PF13460">
    <property type="entry name" value="NAD_binding_10"/>
    <property type="match status" value="1"/>
</dbReference>
<dbReference type="InterPro" id="IPR016040">
    <property type="entry name" value="NAD(P)-bd_dom"/>
</dbReference>
<dbReference type="RefSeq" id="WP_380703018.1">
    <property type="nucleotide sequence ID" value="NZ_JBHSAP010000007.1"/>
</dbReference>
<feature type="domain" description="NAD(P)-binding" evidence="1">
    <location>
        <begin position="7"/>
        <end position="186"/>
    </location>
</feature>
<comment type="caution">
    <text evidence="2">The sequence shown here is derived from an EMBL/GenBank/DDBJ whole genome shotgun (WGS) entry which is preliminary data.</text>
</comment>
<evidence type="ECO:0000259" key="1">
    <source>
        <dbReference type="Pfam" id="PF13460"/>
    </source>
</evidence>
<reference evidence="3" key="1">
    <citation type="journal article" date="2019" name="Int. J. Syst. Evol. Microbiol.">
        <title>The Global Catalogue of Microorganisms (GCM) 10K type strain sequencing project: providing services to taxonomists for standard genome sequencing and annotation.</title>
        <authorList>
            <consortium name="The Broad Institute Genomics Platform"/>
            <consortium name="The Broad Institute Genome Sequencing Center for Infectious Disease"/>
            <person name="Wu L."/>
            <person name="Ma J."/>
        </authorList>
    </citation>
    <scope>NUCLEOTIDE SEQUENCE [LARGE SCALE GENOMIC DNA]</scope>
    <source>
        <strain evidence="3">IBRC-M 10813</strain>
    </source>
</reference>
<keyword evidence="3" id="KW-1185">Reference proteome</keyword>
<evidence type="ECO:0000313" key="2">
    <source>
        <dbReference type="EMBL" id="MFC4076299.1"/>
    </source>
</evidence>
<dbReference type="InterPro" id="IPR036291">
    <property type="entry name" value="NAD(P)-bd_dom_sf"/>
</dbReference>
<dbReference type="Proteomes" id="UP001595843">
    <property type="component" value="Unassembled WGS sequence"/>
</dbReference>
<proteinExistence type="predicted"/>
<sequence>MQILVVGANGQVGKQLVSLLMQQQHQVRAMIRDHSQAPLLEGLGAKAVLADLEGDIAHAVKGADAIIFTAGSGGHTGPDKTELVDHLGAIKTIGEAERLGVNRYVMLSALRAKDPDNGPETMHHYLVAKKKADNRLQNSSLNYTIVRPGRLSNEEGSGRVEIAENLPFRPEPISRVDVAYVLASTVDLTNTYRRCFDLLAGETPVMDALREL</sequence>
<organism evidence="2 3">
    <name type="scientific">Salinithrix halophila</name>
    <dbReference type="NCBI Taxonomy" id="1485204"/>
    <lineage>
        <taxon>Bacteria</taxon>
        <taxon>Bacillati</taxon>
        <taxon>Bacillota</taxon>
        <taxon>Bacilli</taxon>
        <taxon>Bacillales</taxon>
        <taxon>Thermoactinomycetaceae</taxon>
        <taxon>Salinithrix</taxon>
    </lineage>
</organism>
<protein>
    <submittedName>
        <fullName evidence="2">SDR family oxidoreductase</fullName>
    </submittedName>
</protein>
<dbReference type="PANTHER" id="PTHR15020">
    <property type="entry name" value="FLAVIN REDUCTASE-RELATED"/>
    <property type="match status" value="1"/>
</dbReference>
<accession>A0ABV8JG68</accession>